<keyword evidence="2" id="KW-1185">Reference proteome</keyword>
<organism evidence="1 2">
    <name type="scientific">Litoribaculum gwangyangense</name>
    <dbReference type="NCBI Taxonomy" id="1130722"/>
    <lineage>
        <taxon>Bacteria</taxon>
        <taxon>Pseudomonadati</taxon>
        <taxon>Bacteroidota</taxon>
        <taxon>Flavobacteriia</taxon>
        <taxon>Flavobacteriales</taxon>
        <taxon>Flavobacteriaceae</taxon>
        <taxon>Litoribaculum</taxon>
    </lineage>
</organism>
<gene>
    <name evidence="1" type="ORF">GCM10023330_28340</name>
</gene>
<comment type="caution">
    <text evidence="1">The sequence shown here is derived from an EMBL/GenBank/DDBJ whole genome shotgun (WGS) entry which is preliminary data.</text>
</comment>
<protein>
    <recommendedName>
        <fullName evidence="3">Lipoprotein</fullName>
    </recommendedName>
</protein>
<reference evidence="2" key="1">
    <citation type="journal article" date="2019" name="Int. J. Syst. Evol. Microbiol.">
        <title>The Global Catalogue of Microorganisms (GCM) 10K type strain sequencing project: providing services to taxonomists for standard genome sequencing and annotation.</title>
        <authorList>
            <consortium name="The Broad Institute Genomics Platform"/>
            <consortium name="The Broad Institute Genome Sequencing Center for Infectious Disease"/>
            <person name="Wu L."/>
            <person name="Ma J."/>
        </authorList>
    </citation>
    <scope>NUCLEOTIDE SEQUENCE [LARGE SCALE GENOMIC DNA]</scope>
    <source>
        <strain evidence="2">JCM 18325</strain>
    </source>
</reference>
<dbReference type="Proteomes" id="UP001501433">
    <property type="component" value="Unassembled WGS sequence"/>
</dbReference>
<accession>A0ABP9CT60</accession>
<evidence type="ECO:0000313" key="1">
    <source>
        <dbReference type="EMBL" id="GAA4817850.1"/>
    </source>
</evidence>
<name>A0ABP9CT60_9FLAO</name>
<sequence>MKQIILFIIVCIVFSCGNEKVIQLPEITHSDITEIQDVSAAYLFYDETQKDNVFLNRKNLISTTNWLVNVDKRLSLKQVIPHITFLQEKKEKAGHKNINAKNYFTCNDLSRNNLGFLEFKNLVYHEESAGEYFSKISTIPEITRLSVICHSMENIEIMGFIDSLITKKANYHNVTNQIKSLMMKTKSFEIILNFNEKITFQEYISIKSAISKIDLENVLLSNHEFIYN</sequence>
<evidence type="ECO:0008006" key="3">
    <source>
        <dbReference type="Google" id="ProtNLM"/>
    </source>
</evidence>
<dbReference type="RefSeq" id="WP_345277968.1">
    <property type="nucleotide sequence ID" value="NZ_BAABJW010000005.1"/>
</dbReference>
<dbReference type="PROSITE" id="PS51257">
    <property type="entry name" value="PROKAR_LIPOPROTEIN"/>
    <property type="match status" value="1"/>
</dbReference>
<dbReference type="EMBL" id="BAABJW010000005">
    <property type="protein sequence ID" value="GAA4817850.1"/>
    <property type="molecule type" value="Genomic_DNA"/>
</dbReference>
<evidence type="ECO:0000313" key="2">
    <source>
        <dbReference type="Proteomes" id="UP001501433"/>
    </source>
</evidence>
<proteinExistence type="predicted"/>